<evidence type="ECO:0000256" key="4">
    <source>
        <dbReference type="ARBA" id="ARBA00022475"/>
    </source>
</evidence>
<comment type="caution">
    <text evidence="10">The sequence shown here is derived from an EMBL/GenBank/DDBJ whole genome shotgun (WGS) entry which is preliminary data.</text>
</comment>
<comment type="similarity">
    <text evidence="2">Belongs to the ABC-2 integral membrane protein family.</text>
</comment>
<dbReference type="AlphaFoldDB" id="A0A917ABA6"/>
<comment type="subcellular location">
    <subcellularLocation>
        <location evidence="1">Cell inner membrane</location>
        <topology evidence="1">Multi-pass membrane protein</topology>
    </subcellularLocation>
</comment>
<evidence type="ECO:0000313" key="11">
    <source>
        <dbReference type="Proteomes" id="UP000612855"/>
    </source>
</evidence>
<evidence type="ECO:0000256" key="2">
    <source>
        <dbReference type="ARBA" id="ARBA00007783"/>
    </source>
</evidence>
<dbReference type="Proteomes" id="UP000612855">
    <property type="component" value="Unassembled WGS sequence"/>
</dbReference>
<name>A0A917ABA6_9RHOB</name>
<dbReference type="GO" id="GO:0140359">
    <property type="term" value="F:ABC-type transporter activity"/>
    <property type="evidence" value="ECO:0007669"/>
    <property type="project" value="InterPro"/>
</dbReference>
<dbReference type="InterPro" id="IPR013525">
    <property type="entry name" value="ABC2_TM"/>
</dbReference>
<protein>
    <submittedName>
        <fullName evidence="10">Transport permease protein</fullName>
    </submittedName>
</protein>
<evidence type="ECO:0000313" key="10">
    <source>
        <dbReference type="EMBL" id="GGE38265.1"/>
    </source>
</evidence>
<evidence type="ECO:0000259" key="9">
    <source>
        <dbReference type="Pfam" id="PF01061"/>
    </source>
</evidence>
<accession>A0A917ABA6</accession>
<reference evidence="11" key="1">
    <citation type="journal article" date="2019" name="Int. J. Syst. Evol. Microbiol.">
        <title>The Global Catalogue of Microorganisms (GCM) 10K type strain sequencing project: providing services to taxonomists for standard genome sequencing and annotation.</title>
        <authorList>
            <consortium name="The Broad Institute Genomics Platform"/>
            <consortium name="The Broad Institute Genome Sequencing Center for Infectious Disease"/>
            <person name="Wu L."/>
            <person name="Ma J."/>
        </authorList>
    </citation>
    <scope>NUCLEOTIDE SEQUENCE [LARGE SCALE GENOMIC DNA]</scope>
    <source>
        <strain evidence="11">CGMCC 1.12664</strain>
    </source>
</reference>
<evidence type="ECO:0000256" key="1">
    <source>
        <dbReference type="ARBA" id="ARBA00004429"/>
    </source>
</evidence>
<keyword evidence="3" id="KW-0813">Transport</keyword>
<feature type="domain" description="ABC-2 type transporter transmembrane" evidence="9">
    <location>
        <begin position="9"/>
        <end position="216"/>
    </location>
</feature>
<dbReference type="Pfam" id="PF01061">
    <property type="entry name" value="ABC2_membrane"/>
    <property type="match status" value="1"/>
</dbReference>
<keyword evidence="6 8" id="KW-1133">Transmembrane helix</keyword>
<dbReference type="PANTHER" id="PTHR30413">
    <property type="entry name" value="INNER MEMBRANE TRANSPORT PERMEASE"/>
    <property type="match status" value="1"/>
</dbReference>
<keyword evidence="4" id="KW-1003">Cell membrane</keyword>
<evidence type="ECO:0000256" key="7">
    <source>
        <dbReference type="ARBA" id="ARBA00023136"/>
    </source>
</evidence>
<feature type="transmembrane region" description="Helical" evidence="8">
    <location>
        <begin position="107"/>
        <end position="127"/>
    </location>
</feature>
<evidence type="ECO:0000256" key="8">
    <source>
        <dbReference type="SAM" id="Phobius"/>
    </source>
</evidence>
<organism evidence="10 11">
    <name type="scientific">Primorskyibacter flagellatus</name>
    <dbReference type="NCBI Taxonomy" id="1387277"/>
    <lineage>
        <taxon>Bacteria</taxon>
        <taxon>Pseudomonadati</taxon>
        <taxon>Pseudomonadota</taxon>
        <taxon>Alphaproteobacteria</taxon>
        <taxon>Rhodobacterales</taxon>
        <taxon>Roseobacteraceae</taxon>
        <taxon>Primorskyibacter</taxon>
    </lineage>
</organism>
<dbReference type="PANTHER" id="PTHR30413:SF8">
    <property type="entry name" value="TRANSPORT PERMEASE PROTEIN"/>
    <property type="match status" value="1"/>
</dbReference>
<dbReference type="PRINTS" id="PR00164">
    <property type="entry name" value="ABC2TRNSPORT"/>
</dbReference>
<dbReference type="GO" id="GO:0015920">
    <property type="term" value="P:lipopolysaccharide transport"/>
    <property type="evidence" value="ECO:0007669"/>
    <property type="project" value="TreeGrafter"/>
</dbReference>
<keyword evidence="7 8" id="KW-0472">Membrane</keyword>
<evidence type="ECO:0000256" key="6">
    <source>
        <dbReference type="ARBA" id="ARBA00022989"/>
    </source>
</evidence>
<dbReference type="RefSeq" id="WP_188478234.1">
    <property type="nucleotide sequence ID" value="NZ_BMFJ01000001.1"/>
</dbReference>
<keyword evidence="11" id="KW-1185">Reference proteome</keyword>
<gene>
    <name evidence="10" type="primary">rkpT1</name>
    <name evidence="10" type="ORF">GCM10011360_27580</name>
</gene>
<feature type="transmembrane region" description="Helical" evidence="8">
    <location>
        <begin position="139"/>
        <end position="164"/>
    </location>
</feature>
<sequence length="255" mass="27458">MQKTGAGRAIFALIVREIATSYGRTPGGYLWAILEPLGAVILMAGVFSLAFDSPPLGRDFALFYASGYLPFACYSDLSQKIGVALRFSRPLMAYPAVTATDALVARFLLNTITHALVIALILAAMIMYFGTPAPMLGPLLLGVGLAAVLGAGLGAINAVLFEFWPVWERLWAIANRPVFILSGVLFLPDAVPAPYDDMIWLNPLVHAVTAMRIGLYPGYAPDGFDPFYPLAVGGVLLVVGLLVLRRTARDLTWQL</sequence>
<dbReference type="EMBL" id="BMFJ01000001">
    <property type="protein sequence ID" value="GGE38265.1"/>
    <property type="molecule type" value="Genomic_DNA"/>
</dbReference>
<evidence type="ECO:0000256" key="5">
    <source>
        <dbReference type="ARBA" id="ARBA00022692"/>
    </source>
</evidence>
<feature type="transmembrane region" description="Helical" evidence="8">
    <location>
        <begin position="226"/>
        <end position="244"/>
    </location>
</feature>
<keyword evidence="5 8" id="KW-0812">Transmembrane</keyword>
<evidence type="ECO:0000256" key="3">
    <source>
        <dbReference type="ARBA" id="ARBA00022448"/>
    </source>
</evidence>
<proteinExistence type="inferred from homology"/>
<dbReference type="GO" id="GO:0043190">
    <property type="term" value="C:ATP-binding cassette (ABC) transporter complex"/>
    <property type="evidence" value="ECO:0007669"/>
    <property type="project" value="InterPro"/>
</dbReference>
<feature type="transmembrane region" description="Helical" evidence="8">
    <location>
        <begin position="29"/>
        <end position="51"/>
    </location>
</feature>
<dbReference type="InterPro" id="IPR000412">
    <property type="entry name" value="ABC_2_transport"/>
</dbReference>
<feature type="transmembrane region" description="Helical" evidence="8">
    <location>
        <begin position="170"/>
        <end position="187"/>
    </location>
</feature>